<dbReference type="EMBL" id="JALLAZ020001608">
    <property type="protein sequence ID" value="KAL3771254.1"/>
    <property type="molecule type" value="Genomic_DNA"/>
</dbReference>
<dbReference type="InterPro" id="IPR025659">
    <property type="entry name" value="Tubby-like_C"/>
</dbReference>
<dbReference type="InterPro" id="IPR007612">
    <property type="entry name" value="LOR"/>
</dbReference>
<evidence type="ECO:0000313" key="2">
    <source>
        <dbReference type="EMBL" id="KAL3771254.1"/>
    </source>
</evidence>
<dbReference type="Proteomes" id="UP001530315">
    <property type="component" value="Unassembled WGS sequence"/>
</dbReference>
<evidence type="ECO:0000256" key="1">
    <source>
        <dbReference type="ARBA" id="ARBA00005437"/>
    </source>
</evidence>
<dbReference type="Pfam" id="PF04525">
    <property type="entry name" value="LOR"/>
    <property type="match status" value="1"/>
</dbReference>
<dbReference type="Gene3D" id="2.40.160.200">
    <property type="entry name" value="LURP1-related"/>
    <property type="match status" value="1"/>
</dbReference>
<organism evidence="2 3">
    <name type="scientific">Stephanodiscus triporus</name>
    <dbReference type="NCBI Taxonomy" id="2934178"/>
    <lineage>
        <taxon>Eukaryota</taxon>
        <taxon>Sar</taxon>
        <taxon>Stramenopiles</taxon>
        <taxon>Ochrophyta</taxon>
        <taxon>Bacillariophyta</taxon>
        <taxon>Coscinodiscophyceae</taxon>
        <taxon>Thalassiosirophycidae</taxon>
        <taxon>Stephanodiscales</taxon>
        <taxon>Stephanodiscaceae</taxon>
        <taxon>Stephanodiscus</taxon>
    </lineage>
</organism>
<dbReference type="AlphaFoldDB" id="A0ABD3N6J2"/>
<comment type="similarity">
    <text evidence="1">Belongs to the LOR family.</text>
</comment>
<gene>
    <name evidence="2" type="ORF">ACHAW5_006663</name>
</gene>
<proteinExistence type="inferred from homology"/>
<evidence type="ECO:0000313" key="3">
    <source>
        <dbReference type="Proteomes" id="UP001530315"/>
    </source>
</evidence>
<accession>A0ABD3N6J2</accession>
<dbReference type="InterPro" id="IPR038595">
    <property type="entry name" value="LOR_sf"/>
</dbReference>
<name>A0ABD3N6J2_9STRA</name>
<dbReference type="SUPFAM" id="SSF54518">
    <property type="entry name" value="Tubby C-terminal domain-like"/>
    <property type="match status" value="1"/>
</dbReference>
<keyword evidence="3" id="KW-1185">Reference proteome</keyword>
<comment type="caution">
    <text evidence="2">The sequence shown here is derived from an EMBL/GenBank/DDBJ whole genome shotgun (WGS) entry which is preliminary data.</text>
</comment>
<sequence length="304" mass="33001">MTAEMQHLANDPNFVVQFAIGDPIPNLVPQPKDSGIRMSGAYFDKTKRYVMKKAHMSREDVRIFDVETGHVVMVSHHPGKNPYEKLDPLGLGNSDAQHAVAGGEWESATDVTSRHHSMPSFKIRPKSLSRHGRQFIKSISGQGTNSVIMNIAKKSKLSTQSMRPHFEVGRGEDGTEEYVIVADMMERTFTIKNNKDEIVAQVAKTTKAMIQTAVFGSGSESTIDIAPGVDCSTILAIVYGLGQVGCHFIKDAVGNFALDPLKDSLIGGAINTAGLGGLASSYTKVSNQGQKIAKMGKFLNDTYK</sequence>
<protein>
    <submittedName>
        <fullName evidence="2">Uncharacterized protein</fullName>
    </submittedName>
</protein>
<reference evidence="2 3" key="1">
    <citation type="submission" date="2024-10" db="EMBL/GenBank/DDBJ databases">
        <title>Updated reference genomes for cyclostephanoid diatoms.</title>
        <authorList>
            <person name="Roberts W.R."/>
            <person name="Alverson A.J."/>
        </authorList>
    </citation>
    <scope>NUCLEOTIDE SEQUENCE [LARGE SCALE GENOMIC DNA]</scope>
    <source>
        <strain evidence="2 3">AJA276-08</strain>
    </source>
</reference>